<comment type="subcellular location">
    <subcellularLocation>
        <location evidence="1">Membrane</location>
    </subcellularLocation>
</comment>
<dbReference type="SUPFAM" id="SSF101112">
    <property type="entry name" value="Oxygen-evolving enhancer protein 3"/>
    <property type="match status" value="1"/>
</dbReference>
<dbReference type="InterPro" id="IPR023222">
    <property type="entry name" value="PsbQ-like_dom_sf"/>
</dbReference>
<keyword evidence="2" id="KW-0793">Thylakoid</keyword>
<protein>
    <submittedName>
        <fullName evidence="5">Uncharacterized protein</fullName>
    </submittedName>
</protein>
<proteinExistence type="predicted"/>
<gene>
    <name evidence="5" type="ORF">BWQ96_04355</name>
</gene>
<keyword evidence="3" id="KW-0472">Membrane</keyword>
<dbReference type="Proteomes" id="UP000247409">
    <property type="component" value="Unassembled WGS sequence"/>
</dbReference>
<keyword evidence="6" id="KW-1185">Reference proteome</keyword>
<dbReference type="GO" id="GO:0005509">
    <property type="term" value="F:calcium ion binding"/>
    <property type="evidence" value="ECO:0007669"/>
    <property type="project" value="InterPro"/>
</dbReference>
<comment type="caution">
    <text evidence="5">The sequence shown here is derived from an EMBL/GenBank/DDBJ whole genome shotgun (WGS) entry which is preliminary data.</text>
</comment>
<reference evidence="5 6" key="1">
    <citation type="journal article" date="2018" name="Mol. Biol. Evol.">
        <title>Analysis of the draft genome of the red seaweed Gracilariopsis chorda provides insights into genome size evolution in Rhodophyta.</title>
        <authorList>
            <person name="Lee J."/>
            <person name="Yang E.C."/>
            <person name="Graf L."/>
            <person name="Yang J.H."/>
            <person name="Qiu H."/>
            <person name="Zel Zion U."/>
            <person name="Chan C.X."/>
            <person name="Stephens T.G."/>
            <person name="Weber A.P.M."/>
            <person name="Boo G.H."/>
            <person name="Boo S.M."/>
            <person name="Kim K.M."/>
            <person name="Shin Y."/>
            <person name="Jung M."/>
            <person name="Lee S.J."/>
            <person name="Yim H.S."/>
            <person name="Lee J.H."/>
            <person name="Bhattacharya D."/>
            <person name="Yoon H.S."/>
        </authorList>
    </citation>
    <scope>NUCLEOTIDE SEQUENCE [LARGE SCALE GENOMIC DNA]</scope>
    <source>
        <strain evidence="5 6">SKKU-2015</strain>
        <tissue evidence="5">Whole body</tissue>
    </source>
</reference>
<accession>A0A2V3IXQ1</accession>
<feature type="coiled-coil region" evidence="4">
    <location>
        <begin position="79"/>
        <end position="114"/>
    </location>
</feature>
<dbReference type="EMBL" id="NBIV01000050">
    <property type="protein sequence ID" value="PXF45920.1"/>
    <property type="molecule type" value="Genomic_DNA"/>
</dbReference>
<dbReference type="OrthoDB" id="10536231at2759"/>
<evidence type="ECO:0000313" key="6">
    <source>
        <dbReference type="Proteomes" id="UP000247409"/>
    </source>
</evidence>
<organism evidence="5 6">
    <name type="scientific">Gracilariopsis chorda</name>
    <dbReference type="NCBI Taxonomy" id="448386"/>
    <lineage>
        <taxon>Eukaryota</taxon>
        <taxon>Rhodophyta</taxon>
        <taxon>Florideophyceae</taxon>
        <taxon>Rhodymeniophycidae</taxon>
        <taxon>Gracilariales</taxon>
        <taxon>Gracilariaceae</taxon>
        <taxon>Gracilariopsis</taxon>
    </lineage>
</organism>
<evidence type="ECO:0000256" key="2">
    <source>
        <dbReference type="ARBA" id="ARBA00023078"/>
    </source>
</evidence>
<sequence length="210" mass="23702">MKVGFAYHIVKLNTHKAALPKNGHPDAWQASACDSVKQKTKTRSGYGSRRRFLLLSTMTVATSTLQACGCRAQGNAPTRTIFDEERELYEERKKEAEEAQREALRAAFDAVQKASEQLDDVSKFVDEKDWKGVRRFSRLFNNSVVREGMEEIARKLPDKRNREEALSLCSGAKARLVQIDRAAGSEDGSRIIEQVQQLRTVIGSFNQLRP</sequence>
<dbReference type="GO" id="GO:0009523">
    <property type="term" value="C:photosystem II"/>
    <property type="evidence" value="ECO:0007669"/>
    <property type="project" value="InterPro"/>
</dbReference>
<dbReference type="InterPro" id="IPR008797">
    <property type="entry name" value="PSII_PsbQ"/>
</dbReference>
<evidence type="ECO:0000256" key="4">
    <source>
        <dbReference type="SAM" id="Coils"/>
    </source>
</evidence>
<evidence type="ECO:0000313" key="5">
    <source>
        <dbReference type="EMBL" id="PXF45920.1"/>
    </source>
</evidence>
<dbReference type="AlphaFoldDB" id="A0A2V3IXQ1"/>
<evidence type="ECO:0000256" key="1">
    <source>
        <dbReference type="ARBA" id="ARBA00004370"/>
    </source>
</evidence>
<keyword evidence="4" id="KW-0175">Coiled coil</keyword>
<dbReference type="Gene3D" id="1.20.120.290">
    <property type="entry name" value="Oxygen-evolving enhancer protein 3 (PsbQ), four-helix up-down bundle"/>
    <property type="match status" value="1"/>
</dbReference>
<dbReference type="GO" id="GO:0019898">
    <property type="term" value="C:extrinsic component of membrane"/>
    <property type="evidence" value="ECO:0007669"/>
    <property type="project" value="InterPro"/>
</dbReference>
<dbReference type="GO" id="GO:0015979">
    <property type="term" value="P:photosynthesis"/>
    <property type="evidence" value="ECO:0007669"/>
    <property type="project" value="InterPro"/>
</dbReference>
<name>A0A2V3IXQ1_9FLOR</name>
<evidence type="ECO:0000256" key="3">
    <source>
        <dbReference type="ARBA" id="ARBA00023136"/>
    </source>
</evidence>
<dbReference type="Pfam" id="PF05757">
    <property type="entry name" value="PsbQ"/>
    <property type="match status" value="1"/>
</dbReference>